<evidence type="ECO:0000313" key="5">
    <source>
        <dbReference type="Proteomes" id="UP001597111"/>
    </source>
</evidence>
<dbReference type="EMBL" id="JBHUDH010000012">
    <property type="protein sequence ID" value="MFD1525017.1"/>
    <property type="molecule type" value="Genomic_DNA"/>
</dbReference>
<protein>
    <submittedName>
        <fullName evidence="4">S9 family peptidase</fullName>
    </submittedName>
</protein>
<name>A0ABD6B261_9EURY</name>
<dbReference type="SUPFAM" id="SSF82171">
    <property type="entry name" value="DPP6 N-terminal domain-like"/>
    <property type="match status" value="1"/>
</dbReference>
<dbReference type="Gene3D" id="2.120.10.30">
    <property type="entry name" value="TolB, C-terminal domain"/>
    <property type="match status" value="2"/>
</dbReference>
<sequence length="452" mass="49598">MSGKKRFTPEELARLPEFHHPRVGPDGERIAFYYDGTGRNELYVQHVETGERRQISDGEVPRAARWPIAWGADGEEVLFHLDDDGDEQNDIWAIDLDGDAEPVIETPGQASLQDVADDGRLLYASDEGEQMNLYLFDPAAGESEQLTENDEPVRGGSFAPDDDRIAYTTNETEAMENRDAYVMDLETGESRRLDIGETGSQTAAVDWHPDGERLLVRDDTEDFTNAGVYDLESDEVRWLSGGDAEESPQAFGPDGDHAYALRSENAGRAPIVYDLESGESETLDLAEGVASLAGGEHFLADGRPVFTQTTPDTRSSLLAYDDGATETLIEPDYGDIDPDAFVDAEYVTYESADGLEIGALLYDARDRPDGSEDEQTPGVVKVHGGPHGQSMQSFDLYAQFLVSEGYSVLLPNYRGSVGRGREFQQAILGDWGGAEQGDIAVAVEHTLDRYSF</sequence>
<gene>
    <name evidence="4" type="ORF">ACFR9S_01695</name>
</gene>
<dbReference type="Gene3D" id="3.40.50.1820">
    <property type="entry name" value="alpha/beta hydrolase"/>
    <property type="match status" value="1"/>
</dbReference>
<dbReference type="Pfam" id="PF07676">
    <property type="entry name" value="PD40"/>
    <property type="match status" value="1"/>
</dbReference>
<comment type="similarity">
    <text evidence="1">Belongs to the TolB family.</text>
</comment>
<reference evidence="4 5" key="1">
    <citation type="journal article" date="2019" name="Int. J. Syst. Evol. Microbiol.">
        <title>The Global Catalogue of Microorganisms (GCM) 10K type strain sequencing project: providing services to taxonomists for standard genome sequencing and annotation.</title>
        <authorList>
            <consortium name="The Broad Institute Genomics Platform"/>
            <consortium name="The Broad Institute Genome Sequencing Center for Infectious Disease"/>
            <person name="Wu L."/>
            <person name="Ma J."/>
        </authorList>
    </citation>
    <scope>NUCLEOTIDE SEQUENCE [LARGE SCALE GENOMIC DNA]</scope>
    <source>
        <strain evidence="4 5">CGMCC 1.12285</strain>
    </source>
</reference>
<dbReference type="InterPro" id="IPR001375">
    <property type="entry name" value="Peptidase_S9_cat"/>
</dbReference>
<comment type="caution">
    <text evidence="4">The sequence shown here is derived from an EMBL/GenBank/DDBJ whole genome shotgun (WGS) entry which is preliminary data.</text>
</comment>
<dbReference type="PANTHER" id="PTHR36842:SF1">
    <property type="entry name" value="PROTEIN TOLB"/>
    <property type="match status" value="1"/>
</dbReference>
<dbReference type="AlphaFoldDB" id="A0ABD6B261"/>
<feature type="region of interest" description="Disordered" evidence="2">
    <location>
        <begin position="1"/>
        <end position="20"/>
    </location>
</feature>
<evidence type="ECO:0000259" key="3">
    <source>
        <dbReference type="Pfam" id="PF00326"/>
    </source>
</evidence>
<evidence type="ECO:0000256" key="2">
    <source>
        <dbReference type="SAM" id="MobiDB-lite"/>
    </source>
</evidence>
<feature type="non-terminal residue" evidence="4">
    <location>
        <position position="452"/>
    </location>
</feature>
<evidence type="ECO:0000313" key="4">
    <source>
        <dbReference type="EMBL" id="MFD1525017.1"/>
    </source>
</evidence>
<dbReference type="RefSeq" id="WP_379817907.1">
    <property type="nucleotide sequence ID" value="NZ_JBHUDH010000012.1"/>
</dbReference>
<keyword evidence="5" id="KW-1185">Reference proteome</keyword>
<feature type="domain" description="Peptidase S9 prolyl oligopeptidase catalytic" evidence="3">
    <location>
        <begin position="393"/>
        <end position="450"/>
    </location>
</feature>
<dbReference type="SUPFAM" id="SSF53474">
    <property type="entry name" value="alpha/beta-Hydrolases"/>
    <property type="match status" value="1"/>
</dbReference>
<dbReference type="Proteomes" id="UP001597111">
    <property type="component" value="Unassembled WGS sequence"/>
</dbReference>
<dbReference type="InterPro" id="IPR029058">
    <property type="entry name" value="AB_hydrolase_fold"/>
</dbReference>
<dbReference type="InterPro" id="IPR011659">
    <property type="entry name" value="WD40"/>
</dbReference>
<dbReference type="InterPro" id="IPR011042">
    <property type="entry name" value="6-blade_b-propeller_TolB-like"/>
</dbReference>
<organism evidence="4 5">
    <name type="scientific">Halolamina salina</name>
    <dbReference type="NCBI Taxonomy" id="1220023"/>
    <lineage>
        <taxon>Archaea</taxon>
        <taxon>Methanobacteriati</taxon>
        <taxon>Methanobacteriota</taxon>
        <taxon>Stenosarchaea group</taxon>
        <taxon>Halobacteria</taxon>
        <taxon>Halobacteriales</taxon>
        <taxon>Haloferacaceae</taxon>
    </lineage>
</organism>
<dbReference type="PANTHER" id="PTHR36842">
    <property type="entry name" value="PROTEIN TOLB HOMOLOG"/>
    <property type="match status" value="1"/>
</dbReference>
<proteinExistence type="inferred from homology"/>
<feature type="compositionally biased region" description="Basic and acidic residues" evidence="2">
    <location>
        <begin position="7"/>
        <end position="20"/>
    </location>
</feature>
<dbReference type="Pfam" id="PF00326">
    <property type="entry name" value="Peptidase_S9"/>
    <property type="match status" value="1"/>
</dbReference>
<accession>A0ABD6B261</accession>
<evidence type="ECO:0000256" key="1">
    <source>
        <dbReference type="ARBA" id="ARBA00009820"/>
    </source>
</evidence>